<name>A0AA35KLG8_9SAUR</name>
<feature type="domain" description="Cadherin" evidence="15">
    <location>
        <begin position="913"/>
        <end position="1021"/>
    </location>
</feature>
<keyword evidence="17" id="KW-1185">Reference proteome</keyword>
<dbReference type="FunFam" id="2.60.40.60:FF:000018">
    <property type="entry name" value="Protocadherin gamma c3"/>
    <property type="match status" value="3"/>
</dbReference>
<evidence type="ECO:0000256" key="13">
    <source>
        <dbReference type="SAM" id="Phobius"/>
    </source>
</evidence>
<evidence type="ECO:0000256" key="9">
    <source>
        <dbReference type="ARBA" id="ARBA00022989"/>
    </source>
</evidence>
<dbReference type="EMBL" id="OX395132">
    <property type="protein sequence ID" value="CAI5780380.1"/>
    <property type="molecule type" value="Genomic_DNA"/>
</dbReference>
<keyword evidence="7 12" id="KW-0106">Calcium</keyword>
<reference evidence="16" key="1">
    <citation type="submission" date="2022-12" db="EMBL/GenBank/DDBJ databases">
        <authorList>
            <person name="Alioto T."/>
            <person name="Alioto T."/>
            <person name="Gomez Garrido J."/>
        </authorList>
    </citation>
    <scope>NUCLEOTIDE SEQUENCE</scope>
</reference>
<dbReference type="InterPro" id="IPR032455">
    <property type="entry name" value="Cadherin_C"/>
</dbReference>
<evidence type="ECO:0000256" key="3">
    <source>
        <dbReference type="ARBA" id="ARBA00022475"/>
    </source>
</evidence>
<comment type="function">
    <text evidence="1">Potential calcium-dependent cell-adhesion protein. May be involved in the establishment and maintenance of specific neuronal connections in the brain.</text>
</comment>
<keyword evidence="9 13" id="KW-1133">Transmembrane helix</keyword>
<feature type="domain" description="Cadherin" evidence="15">
    <location>
        <begin position="1232"/>
        <end position="1341"/>
    </location>
</feature>
<organism evidence="16 17">
    <name type="scientific">Podarcis lilfordi</name>
    <name type="common">Lilford's wall lizard</name>
    <dbReference type="NCBI Taxonomy" id="74358"/>
    <lineage>
        <taxon>Eukaryota</taxon>
        <taxon>Metazoa</taxon>
        <taxon>Chordata</taxon>
        <taxon>Craniata</taxon>
        <taxon>Vertebrata</taxon>
        <taxon>Euteleostomi</taxon>
        <taxon>Lepidosauria</taxon>
        <taxon>Squamata</taxon>
        <taxon>Bifurcata</taxon>
        <taxon>Unidentata</taxon>
        <taxon>Episquamata</taxon>
        <taxon>Laterata</taxon>
        <taxon>Lacertibaenia</taxon>
        <taxon>Lacertidae</taxon>
        <taxon>Podarcis</taxon>
    </lineage>
</organism>
<feature type="domain" description="Cadherin" evidence="15">
    <location>
        <begin position="2122"/>
        <end position="2227"/>
    </location>
</feature>
<dbReference type="GO" id="GO:0005886">
    <property type="term" value="C:plasma membrane"/>
    <property type="evidence" value="ECO:0007669"/>
    <property type="project" value="UniProtKB-SubCell"/>
</dbReference>
<dbReference type="FunFam" id="2.60.40.60:FF:000001">
    <property type="entry name" value="Protocadherin alpha 2"/>
    <property type="match status" value="4"/>
</dbReference>
<dbReference type="FunFam" id="2.60.40.60:FF:000004">
    <property type="entry name" value="Protocadherin 1 gamma 2"/>
    <property type="match status" value="4"/>
</dbReference>
<feature type="domain" description="Cadherin" evidence="15">
    <location>
        <begin position="2463"/>
        <end position="2571"/>
    </location>
</feature>
<dbReference type="PROSITE" id="PS00232">
    <property type="entry name" value="CADHERIN_1"/>
    <property type="match status" value="11"/>
</dbReference>
<dbReference type="PROSITE" id="PS50268">
    <property type="entry name" value="CADHERIN_2"/>
    <property type="match status" value="24"/>
</dbReference>
<feature type="domain" description="Cadherin" evidence="15">
    <location>
        <begin position="1900"/>
        <end position="2004"/>
    </location>
</feature>
<dbReference type="PRINTS" id="PR00205">
    <property type="entry name" value="CADHERIN"/>
</dbReference>
<sequence length="3155" mass="347739">MEGTQRLWNCRKGIFQCLFMMFSWKAVSGQIHYSIPEEMHKGSSVGNVAKDLGMDGKQLPNHGLRIVYPVGMIQYFSLNANNGHLQISERIDREEICREAEKCMLKFQVLVESKLKLYGIEVEITDINDNAPHFPLWEQELEISEASIPGFQVPLPEAQDPDWGINSVQSYQLTGSTHFALHVQTEENGVRPVELVLEKSLDREEQSAYDLLLTATDGGDPIRSGTLQIHIDVLDANDNAPVFSQPLYEVSVNENIPKWSTLLTVRATDMDEGINGDIRYSFQKITKRDSQMFVLNSTTGEIILIGNLDYEESSLYAFEIQAKDGGGLSDRSKVVISVTDLNDNAPQLSVNFATNTILESSPSQTVIAILNVQDRDSGINGEITCSIPSNLPFQLKKSMDNFYSLVTDGALDREQVSVFNITVTVTDHGVPPLSAVTVITLHVLDTNDNPPLFEKTDYTFYFVENNQRGAMVSSIRANDLDWEENARITYSITDDQRSDSRLSSYLSINSETGVIYALTSFDYEDFQDIRFHVKAQDGGSPPLSSNVSVTLFILDQNDNAPQILYPSPPTDGSTGIELAPRSSEPGYLVTKVVAVDADSGQNAWLSYQLIKATEPGLFTLGLHTGEIRTARFFLEKDALKQSLVVLVKDNGQPPLSASATLTVVLADTIPAVLSDLSSISAPVDPPSDLTFYLVLAVAFVSCLFLIFLLVLLAIKLHRWRNSQLLESGSVNFSGAPISQFVGIDGVRAFLHSYCHDVSLTSGSKKSQFSISKANYSNTLNNQQTCEVKNPIISGEDLNFNDGDPVIAQIRYSIPEEMQKGSFVGNVAKDLGMDGKPLSDHGLRIVSSVGMVQYFALNVNNGHLQISERIDREEICGEADKCILKLQVFIESKLKLYGIEVEITDINDNAPWFLPKEWKMKISETSTLRDRFLLPKAQDPDLGINSIQDYQLAGSRHFSLHVQTGENGARHAELVLEKLLDREEQPDYDLIFTATDGGDPVRSGTAQIHVIVLDANDNAPVFTQQIFEATIKENIPKGFIVCTVRATDIDEGINGEVKYSFGKNTEKISKTFRLNSTTGDITLAGSLDFEISSLYEFEVQAIDGGGLSNRSKVVIFVRDLNDNAPEIAITFVLNSVSENTPTGTVIAILNVQDRDSGVNGEVMCSIPNSLPFQLKKTMDNFYTLVTDRALDREQVATYDIPITATDNGTPTLSTSAIISLQLLDTNDNPPFFLQSAYTSYLLENNPRGASVFSLKASDPDWEENARITYSITDDQGSDSRLSSYLSINSETGVIYALTSFDYEEFRDIRFRVKAQDGGSPPLSSNVSVTLFILDQNDNAPQILYPSPPTDGSTGIELAPRSSEPGYLVTKVVAVDADSGQNAWLSYQLIKATEPGLFTLGLHTGEIRTARFFLEKDALKQSLVVLVKDNGQPPLSASATLTVVLADAIPAILSDLSSISAPVDPPSDLTFYLVLAVAFVSCLFFTFLLVLLAVRLHKWRNSQLFESGSVNFSGAPISQFVGIDGVRAFLHSYCQEVSLTTDSRKANYSNTLNNKEACEAKDPILPGEDLNLNSEGLIVLQVVSEQVQYSVPEEAEQGSFVGNLAKDLGLDVRELSKRKLGISSEKQFFDLNEQNGNLYVNERIDREEICGESSTCVLELEIVAHNPLNIFHVNILIQDINDNAPHFQNENIELKFSESTLPGTRFALGNAEDDDIGMNSLQNYQLSSTPYFKLEIQNSNDGGKYAELILQKQLDREKEQVHNMVLTAMDGGEPPKTGTAKILVTVIDINDNVPVFTQTIYKVSLKESAPKGTSVLQVKASDSDEGSNAEITYTFSDIPKTAKQKFHLDPRDGTITLIESVDFEDRQKYMMKIQASDGGGLAAHCNVEIEVLDENDNAPDVILTSMSSPVPEDVTSGAVIALIKVQDRDSGDNGEVTCHLKELVPFLIVSSSSNYFKLLIDGALDRERTPEYNITITATDKGTPPLSTHKTISIQISDINDNPPAFEKSSYTAYVPENNPSGASIFHIKASDPDLDRNARITYSILNSNIKDLPLSSYVSINSETGIIYAQRSFDYEQFREFQIQVKAQDGGSPPLNSSATVTVCVLDRNDNAPQILYPSQSTEGSPFFEMVPRSAESGYLVTKVVAVDSDSGHNAWLSFHLLQATEPSLFSIGSHTGEVQTVRALLERDAVKQRLVILVKDNGHPPLSATTTLSLVFAENFQEALPEMNSQPNDSEYQSDLQFYLVLALTLVSFLFLVTVILTILMKLRRSRNPTFLQCFIPDPHSKAGAIFPPNYEDGTLPYSYQVCLSSESRRNELTFLQPTVQIAENILCNGNPDISLMVSGGNLISEKENDSTVVSEQVQYSVPEEAEQGSFVGNLAKDLGLDVRELSKRKLGISSEKQFFDLNEQNGNLYVNERIDREEICGESSTCVLRLEVVAHNPLNIFHVNIFIQDINDNAPHFQNENIELKLSESTLPGTRFALGNAEDDDIGINSLQNYQLSSTPYFKLEIQNSNDGGKYAELILQKQLDREKEQVHNMVLTAMDGGEPPKTGTAKILVAVIDNNDNVPVFTQTIYKVSLKESAPKGTSVLQVKASDSDEGSNAEITYTFSDIPKTAKQKFHLDPRDGTITLIESVDFEDRQKYVMIIQASDGGGLVAHCNVEIEVLDENDNAPDVILTSVSSPVPEDATSGAVIALIKVQDRDSGDNGEVTCHLKEFVPFLIVSSLDNYFKLLIDGALDRERSADYNITITATDKGTPPLSTHKTISIQISDINDNPPAFETSSYTAYVPENNPSGASIYHVKASDPDLDRNARITYSILNSNIKDLPLSSYVSINSETGIIYAQRSFDYEQFREFQIQVKAQDGGSPPLNSSATVTVCVLDRNDNAPQILYPSQSTEGSPFFEMVPRSAESGYLVTKVVAVDSDSGHNAWLSFHLLQATEPSLFSIGSHTGEVQTVRALLERDAVKQRLVILVKDNGHPPLSATTTLSLVFAENFQEALPEMNSQPNDSEYQSDLQFYLVLALTLVSFLFLVTVILTILMKLRRSRNPTFLQCFIPDPHSKAGAIFPPNYEDGTLPYSYQVCLSSESRRNELTFLQPTVQIAENILCNGNSDISLMFSGGNLISEKENDSTVSYIAFSFCGINYVITCLSVEL</sequence>
<feature type="domain" description="Cadherin" evidence="15">
    <location>
        <begin position="2005"/>
        <end position="2114"/>
    </location>
</feature>
<keyword evidence="8" id="KW-0130">Cell adhesion</keyword>
<feature type="domain" description="Cadherin" evidence="15">
    <location>
        <begin position="801"/>
        <end position="912"/>
    </location>
</feature>
<evidence type="ECO:0000259" key="15">
    <source>
        <dbReference type="PROSITE" id="PS50268"/>
    </source>
</evidence>
<dbReference type="FunFam" id="2.60.40.60:FF:000007">
    <property type="entry name" value="Protocadherin alpha 2"/>
    <property type="match status" value="1"/>
</dbReference>
<feature type="domain" description="Cadherin" evidence="15">
    <location>
        <begin position="27"/>
        <end position="134"/>
    </location>
</feature>
<feature type="domain" description="Cadherin" evidence="15">
    <location>
        <begin position="1686"/>
        <end position="1794"/>
    </location>
</feature>
<dbReference type="PANTHER" id="PTHR24028:SF73">
    <property type="entry name" value="PROTOCADHERIN GAMMA-B3-RELATED"/>
    <property type="match status" value="1"/>
</dbReference>
<accession>A0AA35KLG8</accession>
<evidence type="ECO:0000256" key="4">
    <source>
        <dbReference type="ARBA" id="ARBA00022692"/>
    </source>
</evidence>
<feature type="chain" id="PRO_5041324640" evidence="14">
    <location>
        <begin position="30"/>
        <end position="3155"/>
    </location>
</feature>
<feature type="transmembrane region" description="Helical" evidence="13">
    <location>
        <begin position="3019"/>
        <end position="3041"/>
    </location>
</feature>
<evidence type="ECO:0000256" key="5">
    <source>
        <dbReference type="ARBA" id="ARBA00022729"/>
    </source>
</evidence>
<feature type="domain" description="Cadherin" evidence="15">
    <location>
        <begin position="1795"/>
        <end position="1899"/>
    </location>
</feature>
<keyword evidence="6" id="KW-0677">Repeat</keyword>
<dbReference type="FunFam" id="2.60.40.60:FF:000002">
    <property type="entry name" value="Protocadherin alpha 2"/>
    <property type="match status" value="4"/>
</dbReference>
<evidence type="ECO:0000256" key="14">
    <source>
        <dbReference type="SAM" id="SignalP"/>
    </source>
</evidence>
<feature type="domain" description="Cadherin" evidence="15">
    <location>
        <begin position="244"/>
        <end position="348"/>
    </location>
</feature>
<feature type="transmembrane region" description="Helical" evidence="13">
    <location>
        <begin position="2242"/>
        <end position="2265"/>
    </location>
</feature>
<dbReference type="InterPro" id="IPR013164">
    <property type="entry name" value="Cadherin_N"/>
</dbReference>
<dbReference type="CDD" id="cd11304">
    <property type="entry name" value="Cadherin_repeat"/>
    <property type="match status" value="24"/>
</dbReference>
<dbReference type="InterPro" id="IPR020894">
    <property type="entry name" value="Cadherin_CS"/>
</dbReference>
<evidence type="ECO:0000256" key="6">
    <source>
        <dbReference type="ARBA" id="ARBA00022737"/>
    </source>
</evidence>
<feature type="transmembrane region" description="Helical" evidence="13">
    <location>
        <begin position="1471"/>
        <end position="1492"/>
    </location>
</feature>
<dbReference type="InterPro" id="IPR015919">
    <property type="entry name" value="Cadherin-like_sf"/>
</dbReference>
<keyword evidence="11" id="KW-0325">Glycoprotein</keyword>
<dbReference type="SMART" id="SM00112">
    <property type="entry name" value="CA"/>
    <property type="match status" value="24"/>
</dbReference>
<dbReference type="InterPro" id="IPR002126">
    <property type="entry name" value="Cadherin-like_dom"/>
</dbReference>
<gene>
    <name evidence="16" type="ORF">PODLI_1B027483</name>
</gene>
<dbReference type="Pfam" id="PF16492">
    <property type="entry name" value="Cadherin_C_2"/>
    <property type="match status" value="4"/>
</dbReference>
<dbReference type="GO" id="GO:0007156">
    <property type="term" value="P:homophilic cell adhesion via plasma membrane adhesion molecules"/>
    <property type="evidence" value="ECO:0007669"/>
    <property type="project" value="InterPro"/>
</dbReference>
<dbReference type="GO" id="GO:0005509">
    <property type="term" value="F:calcium ion binding"/>
    <property type="evidence" value="ECO:0007669"/>
    <property type="project" value="UniProtKB-UniRule"/>
</dbReference>
<feature type="transmembrane region" description="Helical" evidence="13">
    <location>
        <begin position="689"/>
        <end position="714"/>
    </location>
</feature>
<evidence type="ECO:0000256" key="2">
    <source>
        <dbReference type="ARBA" id="ARBA00004251"/>
    </source>
</evidence>
<dbReference type="SUPFAM" id="SSF49313">
    <property type="entry name" value="Cadherin-like"/>
    <property type="match status" value="24"/>
</dbReference>
<protein>
    <submittedName>
        <fullName evidence="16">QUALITY PROTEIN: Protocadherin gamma-A10</fullName>
    </submittedName>
</protein>
<proteinExistence type="predicted"/>
<evidence type="ECO:0000256" key="7">
    <source>
        <dbReference type="ARBA" id="ARBA00022837"/>
    </source>
</evidence>
<dbReference type="Pfam" id="PF08266">
    <property type="entry name" value="Cadherin_2"/>
    <property type="match status" value="4"/>
</dbReference>
<keyword evidence="4 13" id="KW-0812">Transmembrane</keyword>
<dbReference type="PANTHER" id="PTHR24028">
    <property type="entry name" value="CADHERIN-87A"/>
    <property type="match status" value="1"/>
</dbReference>
<feature type="domain" description="Cadherin" evidence="15">
    <location>
        <begin position="135"/>
        <end position="243"/>
    </location>
</feature>
<dbReference type="FunFam" id="2.60.40.60:FF:000129">
    <property type="entry name" value="protocadherin alpha-C2 isoform X1"/>
    <property type="match status" value="4"/>
</dbReference>
<evidence type="ECO:0000313" key="16">
    <source>
        <dbReference type="EMBL" id="CAI5780380.1"/>
    </source>
</evidence>
<evidence type="ECO:0000256" key="11">
    <source>
        <dbReference type="ARBA" id="ARBA00023180"/>
    </source>
</evidence>
<feature type="signal peptide" evidence="14">
    <location>
        <begin position="1"/>
        <end position="29"/>
    </location>
</feature>
<evidence type="ECO:0000256" key="8">
    <source>
        <dbReference type="ARBA" id="ARBA00022889"/>
    </source>
</evidence>
<evidence type="ECO:0000256" key="1">
    <source>
        <dbReference type="ARBA" id="ARBA00003436"/>
    </source>
</evidence>
<comment type="subcellular location">
    <subcellularLocation>
        <location evidence="2">Cell membrane</location>
        <topology evidence="2">Single-pass type I membrane protein</topology>
    </subcellularLocation>
</comment>
<feature type="domain" description="Cadherin" evidence="15">
    <location>
        <begin position="1134"/>
        <end position="1231"/>
    </location>
</feature>
<feature type="domain" description="Cadherin" evidence="15">
    <location>
        <begin position="2572"/>
        <end position="2676"/>
    </location>
</feature>
<feature type="domain" description="Cadherin" evidence="15">
    <location>
        <begin position="1358"/>
        <end position="1462"/>
    </location>
</feature>
<evidence type="ECO:0000256" key="12">
    <source>
        <dbReference type="PROSITE-ProRule" id="PRU00043"/>
    </source>
</evidence>
<dbReference type="Gene3D" id="2.60.40.60">
    <property type="entry name" value="Cadherins"/>
    <property type="match status" value="24"/>
</dbReference>
<dbReference type="InterPro" id="IPR050174">
    <property type="entry name" value="Protocadherin/Cadherin-CA"/>
</dbReference>
<dbReference type="Pfam" id="PF00028">
    <property type="entry name" value="Cadherin"/>
    <property type="match status" value="20"/>
</dbReference>
<feature type="domain" description="Cadherin" evidence="15">
    <location>
        <begin position="356"/>
        <end position="453"/>
    </location>
</feature>
<evidence type="ECO:0000313" key="17">
    <source>
        <dbReference type="Proteomes" id="UP001178461"/>
    </source>
</evidence>
<keyword evidence="3" id="KW-1003">Cell membrane</keyword>
<feature type="domain" description="Cadherin" evidence="15">
    <location>
        <begin position="2348"/>
        <end position="2462"/>
    </location>
</feature>
<dbReference type="FunFam" id="2.60.40.60:FF:000006">
    <property type="entry name" value="Protocadherin alpha 2"/>
    <property type="match status" value="4"/>
</dbReference>
<keyword evidence="10 13" id="KW-0472">Membrane</keyword>
<feature type="domain" description="Cadherin" evidence="15">
    <location>
        <begin position="1581"/>
        <end position="1685"/>
    </location>
</feature>
<dbReference type="Proteomes" id="UP001178461">
    <property type="component" value="Chromosome 7"/>
</dbReference>
<feature type="domain" description="Cadherin" evidence="15">
    <location>
        <begin position="2782"/>
        <end position="2891"/>
    </location>
</feature>
<feature type="domain" description="Cadherin" evidence="15">
    <location>
        <begin position="2899"/>
        <end position="3004"/>
    </location>
</feature>
<evidence type="ECO:0000256" key="10">
    <source>
        <dbReference type="ARBA" id="ARBA00023136"/>
    </source>
</evidence>
<feature type="domain" description="Cadherin" evidence="15">
    <location>
        <begin position="2685"/>
        <end position="2781"/>
    </location>
</feature>
<feature type="domain" description="Cadherin" evidence="15">
    <location>
        <begin position="580"/>
        <end position="684"/>
    </location>
</feature>
<keyword evidence="5 14" id="KW-0732">Signal</keyword>
<feature type="domain" description="Cadherin" evidence="15">
    <location>
        <begin position="1022"/>
        <end position="1126"/>
    </location>
</feature>
<feature type="domain" description="Cadherin" evidence="15">
    <location>
        <begin position="454"/>
        <end position="563"/>
    </location>
</feature>